<feature type="domain" description="RanBP2-type" evidence="5">
    <location>
        <begin position="1"/>
        <end position="28"/>
    </location>
</feature>
<keyword evidence="2" id="KW-0863">Zinc-finger</keyword>
<feature type="transmembrane region" description="Helical" evidence="4">
    <location>
        <begin position="104"/>
        <end position="120"/>
    </location>
</feature>
<keyword evidence="4" id="KW-1133">Transmembrane helix</keyword>
<dbReference type="AlphaFoldDB" id="A0A5F1YH24"/>
<evidence type="ECO:0000313" key="7">
    <source>
        <dbReference type="Proteomes" id="UP000298277"/>
    </source>
</evidence>
<dbReference type="GO" id="GO:0008270">
    <property type="term" value="F:zinc ion binding"/>
    <property type="evidence" value="ECO:0007669"/>
    <property type="project" value="UniProtKB-KW"/>
</dbReference>
<dbReference type="InterPro" id="IPR001876">
    <property type="entry name" value="Znf_RanBP2"/>
</dbReference>
<dbReference type="PROSITE" id="PS01358">
    <property type="entry name" value="ZF_RANBP2_1"/>
    <property type="match status" value="1"/>
</dbReference>
<evidence type="ECO:0000256" key="4">
    <source>
        <dbReference type="SAM" id="Phobius"/>
    </source>
</evidence>
<dbReference type="EMBL" id="RQFA01000056">
    <property type="protein sequence ID" value="TGK32379.1"/>
    <property type="molecule type" value="Genomic_DNA"/>
</dbReference>
<feature type="transmembrane region" description="Helical" evidence="4">
    <location>
        <begin position="80"/>
        <end position="97"/>
    </location>
</feature>
<sequence length="211" mass="23365">MKWICHHCGYNNQDELQNCVQCGNVRGENAQTIDSVSSGKFLKKLKLGTFGWILIVLAGIAALILTPIVLILAISHWEGFASVLLLLGGFIAAKSAVNSGFGPPAKAVFIVFFSIMGLALDQPGNYLYNYPIRFFCPEGRTLARSVDVTHPLPGRTDRTQSFSCVSAENSETERIPLLYVLGIRFLEYILIASILLNVQEFRIKREKKRSG</sequence>
<reference evidence="6" key="1">
    <citation type="journal article" date="2019" name="PLoS Negl. Trop. Dis.">
        <title>Revisiting the worldwide diversity of Leptospira species in the environment.</title>
        <authorList>
            <person name="Vincent A.T."/>
            <person name="Schiettekatte O."/>
            <person name="Bourhy P."/>
            <person name="Veyrier F.J."/>
            <person name="Picardeau M."/>
        </authorList>
    </citation>
    <scope>NUCLEOTIDE SEQUENCE [LARGE SCALE GENOMIC DNA]</scope>
    <source>
        <strain evidence="6">201800299</strain>
    </source>
</reference>
<dbReference type="PROSITE" id="PS50199">
    <property type="entry name" value="ZF_RANBP2_2"/>
    <property type="match status" value="1"/>
</dbReference>
<name>A0A5F1YH24_9LEPT</name>
<evidence type="ECO:0000259" key="5">
    <source>
        <dbReference type="PROSITE" id="PS50199"/>
    </source>
</evidence>
<comment type="caution">
    <text evidence="6">The sequence shown here is derived from an EMBL/GenBank/DDBJ whole genome shotgun (WGS) entry which is preliminary data.</text>
</comment>
<keyword evidence="4" id="KW-0812">Transmembrane</keyword>
<proteinExistence type="predicted"/>
<dbReference type="Pfam" id="PF00641">
    <property type="entry name" value="Zn_ribbon_RanBP"/>
    <property type="match status" value="1"/>
</dbReference>
<evidence type="ECO:0000256" key="1">
    <source>
        <dbReference type="ARBA" id="ARBA00022723"/>
    </source>
</evidence>
<feature type="transmembrane region" description="Helical" evidence="4">
    <location>
        <begin position="50"/>
        <end position="74"/>
    </location>
</feature>
<keyword evidence="1" id="KW-0479">Metal-binding</keyword>
<keyword evidence="3" id="KW-0862">Zinc</keyword>
<organism evidence="6 7">
    <name type="scientific">Leptospira gomenensis</name>
    <dbReference type="NCBI Taxonomy" id="2484974"/>
    <lineage>
        <taxon>Bacteria</taxon>
        <taxon>Pseudomonadati</taxon>
        <taxon>Spirochaetota</taxon>
        <taxon>Spirochaetia</taxon>
        <taxon>Leptospirales</taxon>
        <taxon>Leptospiraceae</taxon>
        <taxon>Leptospira</taxon>
    </lineage>
</organism>
<accession>A0A5F1YH24</accession>
<feature type="transmembrane region" description="Helical" evidence="4">
    <location>
        <begin position="177"/>
        <end position="198"/>
    </location>
</feature>
<gene>
    <name evidence="6" type="ORF">EHQ17_12660</name>
</gene>
<keyword evidence="7" id="KW-1185">Reference proteome</keyword>
<evidence type="ECO:0000256" key="2">
    <source>
        <dbReference type="ARBA" id="ARBA00022771"/>
    </source>
</evidence>
<evidence type="ECO:0000313" key="6">
    <source>
        <dbReference type="EMBL" id="TGK32379.1"/>
    </source>
</evidence>
<dbReference type="RefSeq" id="WP_135595707.1">
    <property type="nucleotide sequence ID" value="NZ_RQEZ01000024.1"/>
</dbReference>
<dbReference type="Proteomes" id="UP000298277">
    <property type="component" value="Unassembled WGS sequence"/>
</dbReference>
<keyword evidence="4" id="KW-0472">Membrane</keyword>
<dbReference type="OrthoDB" id="345972at2"/>
<evidence type="ECO:0000256" key="3">
    <source>
        <dbReference type="ARBA" id="ARBA00022833"/>
    </source>
</evidence>
<protein>
    <recommendedName>
        <fullName evidence="5">RanBP2-type domain-containing protein</fullName>
    </recommendedName>
</protein>